<name>A0ACB8QF79_9AGAM</name>
<reference evidence="1" key="2">
    <citation type="journal article" date="2022" name="New Phytol.">
        <title>Evolutionary transition to the ectomycorrhizal habit in the genomes of a hyperdiverse lineage of mushroom-forming fungi.</title>
        <authorList>
            <person name="Looney B."/>
            <person name="Miyauchi S."/>
            <person name="Morin E."/>
            <person name="Drula E."/>
            <person name="Courty P.E."/>
            <person name="Kohler A."/>
            <person name="Kuo A."/>
            <person name="LaButti K."/>
            <person name="Pangilinan J."/>
            <person name="Lipzen A."/>
            <person name="Riley R."/>
            <person name="Andreopoulos W."/>
            <person name="He G."/>
            <person name="Johnson J."/>
            <person name="Nolan M."/>
            <person name="Tritt A."/>
            <person name="Barry K.W."/>
            <person name="Grigoriev I.V."/>
            <person name="Nagy L.G."/>
            <person name="Hibbett D."/>
            <person name="Henrissat B."/>
            <person name="Matheny P.B."/>
            <person name="Labbe J."/>
            <person name="Martin F.M."/>
        </authorList>
    </citation>
    <scope>NUCLEOTIDE SEQUENCE</scope>
    <source>
        <strain evidence="1">EC-137</strain>
    </source>
</reference>
<keyword evidence="2" id="KW-1185">Reference proteome</keyword>
<organism evidence="1 2">
    <name type="scientific">Vararia minispora EC-137</name>
    <dbReference type="NCBI Taxonomy" id="1314806"/>
    <lineage>
        <taxon>Eukaryota</taxon>
        <taxon>Fungi</taxon>
        <taxon>Dikarya</taxon>
        <taxon>Basidiomycota</taxon>
        <taxon>Agaricomycotina</taxon>
        <taxon>Agaricomycetes</taxon>
        <taxon>Russulales</taxon>
        <taxon>Lachnocladiaceae</taxon>
        <taxon>Vararia</taxon>
    </lineage>
</organism>
<comment type="caution">
    <text evidence="1">The sequence shown here is derived from an EMBL/GenBank/DDBJ whole genome shotgun (WGS) entry which is preliminary data.</text>
</comment>
<dbReference type="EMBL" id="MU273620">
    <property type="protein sequence ID" value="KAI0030478.1"/>
    <property type="molecule type" value="Genomic_DNA"/>
</dbReference>
<dbReference type="Proteomes" id="UP000814128">
    <property type="component" value="Unassembled WGS sequence"/>
</dbReference>
<gene>
    <name evidence="1" type="ORF">K488DRAFT_72165</name>
</gene>
<evidence type="ECO:0000313" key="2">
    <source>
        <dbReference type="Proteomes" id="UP000814128"/>
    </source>
</evidence>
<evidence type="ECO:0000313" key="1">
    <source>
        <dbReference type="EMBL" id="KAI0030478.1"/>
    </source>
</evidence>
<accession>A0ACB8QF79</accession>
<sequence>MSSDTIPTDRPVTFFDVAIDAKPIGRVIFSLYNDLVPKTAENFRALCTGEKGVGQSGKPLHYKGSSFHRVIPKFMIQGGDFTAGNGTGGESIYGEKFEDEAFPVKHTKPFLLSMANAGPNTNGSQFFITTVSTPHLDDKHVVFGEVIKGKSIVREIENYPTGTQDKPVKPVTIVDCGQLSADDPSLSAEASALDGDVYEDFPDDDSHDVQNPAVALEIARKLREIGASAWKEGDASRALKKWRKAMHYLDVHPVFPDDTDEAIKKEFAELWRPLLLNGALAALRSGDPSRALEFTDRVLRQDISDADKAKAFYRSGLAHVALNEGDEAEETLRQALALAPEDKAISGELERVRQRKRAKIAKEKAAYKKMFN</sequence>
<proteinExistence type="predicted"/>
<reference evidence="1" key="1">
    <citation type="submission" date="2021-02" db="EMBL/GenBank/DDBJ databases">
        <authorList>
            <consortium name="DOE Joint Genome Institute"/>
            <person name="Ahrendt S."/>
            <person name="Looney B.P."/>
            <person name="Miyauchi S."/>
            <person name="Morin E."/>
            <person name="Drula E."/>
            <person name="Courty P.E."/>
            <person name="Chicoki N."/>
            <person name="Fauchery L."/>
            <person name="Kohler A."/>
            <person name="Kuo A."/>
            <person name="Labutti K."/>
            <person name="Pangilinan J."/>
            <person name="Lipzen A."/>
            <person name="Riley R."/>
            <person name="Andreopoulos W."/>
            <person name="He G."/>
            <person name="Johnson J."/>
            <person name="Barry K.W."/>
            <person name="Grigoriev I.V."/>
            <person name="Nagy L."/>
            <person name="Hibbett D."/>
            <person name="Henrissat B."/>
            <person name="Matheny P.B."/>
            <person name="Labbe J."/>
            <person name="Martin F."/>
        </authorList>
    </citation>
    <scope>NUCLEOTIDE SEQUENCE</scope>
    <source>
        <strain evidence="1">EC-137</strain>
    </source>
</reference>
<protein>
    <submittedName>
        <fullName evidence="1">40 kDa cyclophilin</fullName>
    </submittedName>
</protein>